<dbReference type="HOGENOM" id="CLU_657388_0_0_1"/>
<evidence type="ECO:0000256" key="1">
    <source>
        <dbReference type="SAM" id="MobiDB-lite"/>
    </source>
</evidence>
<dbReference type="RefSeq" id="XP_001800390.1">
    <property type="nucleotide sequence ID" value="XM_001800338.1"/>
</dbReference>
<name>Q0UDQ6_PHANO</name>
<feature type="region of interest" description="Disordered" evidence="1">
    <location>
        <begin position="171"/>
        <end position="196"/>
    </location>
</feature>
<dbReference type="InParanoid" id="Q0UDQ6"/>
<dbReference type="GeneID" id="5977296"/>
<reference evidence="3" key="1">
    <citation type="journal article" date="2007" name="Plant Cell">
        <title>Dothideomycete-plant interactions illuminated by genome sequencing and EST analysis of the wheat pathogen Stagonospora nodorum.</title>
        <authorList>
            <person name="Hane J.K."/>
            <person name="Lowe R.G."/>
            <person name="Solomon P.S."/>
            <person name="Tan K.C."/>
            <person name="Schoch C.L."/>
            <person name="Spatafora J.W."/>
            <person name="Crous P.W."/>
            <person name="Kodira C."/>
            <person name="Birren B.W."/>
            <person name="Galagan J.E."/>
            <person name="Torriani S.F."/>
            <person name="McDonald B.A."/>
            <person name="Oliver R.P."/>
        </authorList>
    </citation>
    <scope>NUCLEOTIDE SEQUENCE [LARGE SCALE GENOMIC DNA]</scope>
    <source>
        <strain evidence="3">SN15 / ATCC MYA-4574 / FGSC 10173</strain>
    </source>
</reference>
<dbReference type="Proteomes" id="UP000001055">
    <property type="component" value="Unassembled WGS sequence"/>
</dbReference>
<sequence>MGLTFLPRPQPQPRKRSRAIADIDGEHSCLQKKKRRLRLFLITSRLSPQFSHPATNIVDRGSSKIAVWAKQKSLGRNLLRKAAILNHIRRGVISAEERGVQPRQVLVEQEREQNELALAKLEFNYGSIDTYTRPVTSHYRSPNEAFASLLPRAQVPRKDYLPLPPSPLGLSNYDAFDADDDPYSHLDDDDDESSVNLFDEDEDADSVPFSPSAVAETSISSHTGASHLLNTPLLLVPPDLDILDHSEPVFGDYDQVDGGEHAAWPSNSAETTTRLPRPLRNRTREANRLLRDITQFSTRHIEEPVIAYFQTGLEVAELLKCCTVVAEFCAYVAIGLCITKLCSRGCVTEFYFHGSVAEFHFYSYVAQLWRCGGIAEPHRTGHSYTHATANVDAIGTSTRVHTQRCQCSAKTEEKSQFL</sequence>
<dbReference type="STRING" id="321614.Q0UDQ6"/>
<dbReference type="eggNOG" id="ENOG502SESI">
    <property type="taxonomic scope" value="Eukaryota"/>
</dbReference>
<evidence type="ECO:0000313" key="2">
    <source>
        <dbReference type="EMBL" id="EAT82443.2"/>
    </source>
</evidence>
<organism evidence="2 3">
    <name type="scientific">Phaeosphaeria nodorum (strain SN15 / ATCC MYA-4574 / FGSC 10173)</name>
    <name type="common">Glume blotch fungus</name>
    <name type="synonym">Parastagonospora nodorum</name>
    <dbReference type="NCBI Taxonomy" id="321614"/>
    <lineage>
        <taxon>Eukaryota</taxon>
        <taxon>Fungi</taxon>
        <taxon>Dikarya</taxon>
        <taxon>Ascomycota</taxon>
        <taxon>Pezizomycotina</taxon>
        <taxon>Dothideomycetes</taxon>
        <taxon>Pleosporomycetidae</taxon>
        <taxon>Pleosporales</taxon>
        <taxon>Pleosporineae</taxon>
        <taxon>Phaeosphaeriaceae</taxon>
        <taxon>Parastagonospora</taxon>
    </lineage>
</organism>
<feature type="compositionally biased region" description="Acidic residues" evidence="1">
    <location>
        <begin position="176"/>
        <end position="196"/>
    </location>
</feature>
<dbReference type="KEGG" id="pno:SNOG_10108"/>
<dbReference type="AlphaFoldDB" id="Q0UDQ6"/>
<proteinExistence type="predicted"/>
<dbReference type="VEuPathDB" id="FungiDB:JI435_101080"/>
<evidence type="ECO:0000313" key="3">
    <source>
        <dbReference type="Proteomes" id="UP000001055"/>
    </source>
</evidence>
<accession>Q0UDQ6</accession>
<dbReference type="EMBL" id="CH445340">
    <property type="protein sequence ID" value="EAT82443.2"/>
    <property type="molecule type" value="Genomic_DNA"/>
</dbReference>
<gene>
    <name evidence="2" type="ORF">SNOG_10108</name>
</gene>
<protein>
    <submittedName>
        <fullName evidence="2">Uncharacterized protein</fullName>
    </submittedName>
</protein>